<dbReference type="Gene3D" id="3.10.310.20">
    <property type="entry name" value="DHHA2 domain"/>
    <property type="match status" value="1"/>
</dbReference>
<evidence type="ECO:0000256" key="4">
    <source>
        <dbReference type="ARBA" id="ARBA00022723"/>
    </source>
</evidence>
<evidence type="ECO:0000313" key="11">
    <source>
        <dbReference type="EMBL" id="GAK30338.1"/>
    </source>
</evidence>
<gene>
    <name evidence="11" type="ORF">WOSG25_021350</name>
</gene>
<dbReference type="GO" id="GO:0005737">
    <property type="term" value="C:cytoplasm"/>
    <property type="evidence" value="ECO:0007669"/>
    <property type="project" value="InterPro"/>
</dbReference>
<dbReference type="PANTHER" id="PTHR12112">
    <property type="entry name" value="BNIP - RELATED"/>
    <property type="match status" value="1"/>
</dbReference>
<dbReference type="EC" id="3.6.1.1" evidence="3"/>
<dbReference type="SMART" id="SM01131">
    <property type="entry name" value="DHHA2"/>
    <property type="match status" value="1"/>
</dbReference>
<dbReference type="RefSeq" id="WP_027698454.1">
    <property type="nucleotide sequence ID" value="NZ_DF820485.1"/>
</dbReference>
<dbReference type="InterPro" id="IPR004097">
    <property type="entry name" value="DHHA2"/>
</dbReference>
<comment type="cofactor">
    <cofactor evidence="1">
        <name>Mn(2+)</name>
        <dbReference type="ChEBI" id="CHEBI:29035"/>
    </cofactor>
</comment>
<protein>
    <recommendedName>
        <fullName evidence="9">Probable manganese-dependent inorganic pyrophosphatase</fullName>
        <ecNumber evidence="3">3.6.1.1</ecNumber>
    </recommendedName>
    <alternativeName>
        <fullName evidence="7">Pyrophosphate phospho-hydrolase</fullName>
    </alternativeName>
</protein>
<dbReference type="InterPro" id="IPR001667">
    <property type="entry name" value="DDH_dom"/>
</dbReference>
<dbReference type="OrthoDB" id="9766150at2"/>
<evidence type="ECO:0000256" key="7">
    <source>
        <dbReference type="ARBA" id="ARBA00032535"/>
    </source>
</evidence>
<dbReference type="GO" id="GO:0004427">
    <property type="term" value="F:inorganic diphosphate phosphatase activity"/>
    <property type="evidence" value="ECO:0007669"/>
    <property type="project" value="UniProtKB-EC"/>
</dbReference>
<dbReference type="Proteomes" id="UP000030643">
    <property type="component" value="Unassembled WGS sequence"/>
</dbReference>
<dbReference type="FunFam" id="3.10.310.20:FF:000001">
    <property type="entry name" value="Probable manganese-dependent inorganic pyrophosphatase"/>
    <property type="match status" value="1"/>
</dbReference>
<dbReference type="AlphaFoldDB" id="A0A069CSZ2"/>
<evidence type="ECO:0000256" key="6">
    <source>
        <dbReference type="ARBA" id="ARBA00023211"/>
    </source>
</evidence>
<reference evidence="12" key="1">
    <citation type="journal article" date="2014" name="Genome Announc.">
        <title>Draft genome sequence of Weissella oryzae SG25T, isolated from fermented rice grains.</title>
        <authorList>
            <person name="Tanizawa Y."/>
            <person name="Fujisawa T."/>
            <person name="Mochizuki T."/>
            <person name="Kaminuma E."/>
            <person name="Suzuki Y."/>
            <person name="Nakamura Y."/>
            <person name="Tohno M."/>
        </authorList>
    </citation>
    <scope>NUCLEOTIDE SEQUENCE [LARGE SCALE GENOMIC DNA]</scope>
    <source>
        <strain evidence="12">DSM 25784 / JCM 18191 / LMG 30913 / SG25</strain>
    </source>
</reference>
<organism evidence="11 12">
    <name type="scientific">Weissella oryzae (strain DSM 25784 / JCM 18191 / LMG 30913 / SG25)</name>
    <dbReference type="NCBI Taxonomy" id="1329250"/>
    <lineage>
        <taxon>Bacteria</taxon>
        <taxon>Bacillati</taxon>
        <taxon>Bacillota</taxon>
        <taxon>Bacilli</taxon>
        <taxon>Lactobacillales</taxon>
        <taxon>Lactobacillaceae</taxon>
        <taxon>Weissella</taxon>
    </lineage>
</organism>
<accession>A0A069CSZ2</accession>
<dbReference type="STRING" id="1329250.WOSG25_021350"/>
<evidence type="ECO:0000256" key="1">
    <source>
        <dbReference type="ARBA" id="ARBA00001936"/>
    </source>
</evidence>
<keyword evidence="12" id="KW-1185">Reference proteome</keyword>
<dbReference type="GO" id="GO:0046872">
    <property type="term" value="F:metal ion binding"/>
    <property type="evidence" value="ECO:0007669"/>
    <property type="project" value="UniProtKB-KW"/>
</dbReference>
<name>A0A069CSZ2_WEIOS</name>
<evidence type="ECO:0000256" key="8">
    <source>
        <dbReference type="ARBA" id="ARBA00047820"/>
    </source>
</evidence>
<comment type="catalytic activity">
    <reaction evidence="8">
        <text>diphosphate + H2O = 2 phosphate + H(+)</text>
        <dbReference type="Rhea" id="RHEA:24576"/>
        <dbReference type="ChEBI" id="CHEBI:15377"/>
        <dbReference type="ChEBI" id="CHEBI:15378"/>
        <dbReference type="ChEBI" id="CHEBI:33019"/>
        <dbReference type="ChEBI" id="CHEBI:43474"/>
        <dbReference type="EC" id="3.6.1.1"/>
    </reaction>
</comment>
<dbReference type="EMBL" id="DF820485">
    <property type="protein sequence ID" value="GAK30338.1"/>
    <property type="molecule type" value="Genomic_DNA"/>
</dbReference>
<dbReference type="InterPro" id="IPR038222">
    <property type="entry name" value="DHHA2_dom_sf"/>
</dbReference>
<feature type="domain" description="DHHA2" evidence="10">
    <location>
        <begin position="180"/>
        <end position="306"/>
    </location>
</feature>
<evidence type="ECO:0000256" key="5">
    <source>
        <dbReference type="ARBA" id="ARBA00022801"/>
    </source>
</evidence>
<dbReference type="PANTHER" id="PTHR12112:SF22">
    <property type="entry name" value="MANGANESE-DEPENDENT INORGANIC PYROPHOSPHATASE-RELATED"/>
    <property type="match status" value="1"/>
</dbReference>
<keyword evidence="6" id="KW-0464">Manganese</keyword>
<dbReference type="NCBIfam" id="NF003877">
    <property type="entry name" value="PRK05427.1"/>
    <property type="match status" value="1"/>
</dbReference>
<evidence type="ECO:0000313" key="12">
    <source>
        <dbReference type="Proteomes" id="UP000030643"/>
    </source>
</evidence>
<proteinExistence type="inferred from homology"/>
<dbReference type="SUPFAM" id="SSF64182">
    <property type="entry name" value="DHH phosphoesterases"/>
    <property type="match status" value="1"/>
</dbReference>
<evidence type="ECO:0000259" key="10">
    <source>
        <dbReference type="SMART" id="SM01131"/>
    </source>
</evidence>
<evidence type="ECO:0000256" key="9">
    <source>
        <dbReference type="ARBA" id="ARBA00071223"/>
    </source>
</evidence>
<sequence>MAKTLVFGHQNPDTDTIAAALATSFFLNTAYQADTEAVALGEPNAETQFALDYFKVSAPRVIEQADTDTVVLVDHNEAGQSVANLADVTVTGVYDHHKINFKSAAPMYFINMPYGSTATILYYEYKNANVTIPAAIAGMMASAIISDTLLLKSPTTTPMDQPALEALAELAGLDDYKAYGLAMLKAGTDLSTRTAKQLIDGDAKSFDMNGQTIRIGQVNTVDIEDVFARRDELVAAIEQELAEDGYDTFVFVVTNILDSDSEVLVLGANQAKVAAAFDKDLVADRFALPGVVSRKKQVVPPLTAAFEA</sequence>
<dbReference type="Pfam" id="PF02833">
    <property type="entry name" value="DHHA2"/>
    <property type="match status" value="1"/>
</dbReference>
<dbReference type="eggNOG" id="COG1227">
    <property type="taxonomic scope" value="Bacteria"/>
</dbReference>
<evidence type="ECO:0000256" key="2">
    <source>
        <dbReference type="ARBA" id="ARBA00007350"/>
    </source>
</evidence>
<dbReference type="Gene3D" id="3.90.1640.10">
    <property type="entry name" value="inorganic pyrophosphatase (n-terminal core)"/>
    <property type="match status" value="1"/>
</dbReference>
<keyword evidence="5" id="KW-0378">Hydrolase</keyword>
<dbReference type="InterPro" id="IPR038763">
    <property type="entry name" value="DHH_sf"/>
</dbReference>
<dbReference type="FunFam" id="3.90.1640.10:FF:000001">
    <property type="entry name" value="Probable manganese-dependent inorganic pyrophosphatase"/>
    <property type="match status" value="1"/>
</dbReference>
<dbReference type="Pfam" id="PF01368">
    <property type="entry name" value="DHH"/>
    <property type="match status" value="1"/>
</dbReference>
<keyword evidence="4" id="KW-0479">Metal-binding</keyword>
<comment type="similarity">
    <text evidence="2">Belongs to the PPase class C family.</text>
</comment>
<evidence type="ECO:0000256" key="3">
    <source>
        <dbReference type="ARBA" id="ARBA00012146"/>
    </source>
</evidence>